<dbReference type="OrthoDB" id="9795306at2"/>
<feature type="domain" description="YCII-related" evidence="2">
    <location>
        <begin position="1"/>
        <end position="102"/>
    </location>
</feature>
<sequence length="276" mass="30218">MKVMIMRKADTDTENGVMPSDDMLQAMADYNEQMLNAGILIDGTGLKPTSTGARVQFKDGEPTVIDGPFAETRELLAGFTMINVASMDEAITWAKKWPRMDSDGNVTLELRVLFEMEDFVEGEGIEKHKRAQRRLARQPTSISTHLSFNGDCREAMAFYAEVLSGEVTFMLAYADSPMKDQVDAALQDKILHATVNLGGRLLMGADAPPGMYEKPAGASVQLHYDDVAIARQVFDDLAAGGSATMPFAETFWAKGFGMLTDKYGIHWMINAGSPDA</sequence>
<evidence type="ECO:0000313" key="4">
    <source>
        <dbReference type="EMBL" id="OFE13148.1"/>
    </source>
</evidence>
<dbReference type="InterPro" id="IPR005545">
    <property type="entry name" value="YCII"/>
</dbReference>
<dbReference type="Proteomes" id="UP000175669">
    <property type="component" value="Unassembled WGS sequence"/>
</dbReference>
<dbReference type="SUPFAM" id="SSF54909">
    <property type="entry name" value="Dimeric alpha+beta barrel"/>
    <property type="match status" value="1"/>
</dbReference>
<reference evidence="5" key="1">
    <citation type="submission" date="2016-07" db="EMBL/GenBank/DDBJ databases">
        <authorList>
            <person name="Florea S."/>
            <person name="Webb J.S."/>
            <person name="Jaromczyk J."/>
            <person name="Schardl C.L."/>
        </authorList>
    </citation>
    <scope>NUCLEOTIDE SEQUENCE [LARGE SCALE GENOMIC DNA]</scope>
    <source>
        <strain evidence="5">KCTC 42131</strain>
    </source>
</reference>
<dbReference type="Pfam" id="PF06983">
    <property type="entry name" value="3-dmu-9_3-mt"/>
    <property type="match status" value="1"/>
</dbReference>
<gene>
    <name evidence="4" type="ORF">PHACT_08350</name>
</gene>
<dbReference type="InterPro" id="IPR028973">
    <property type="entry name" value="PhnB-like"/>
</dbReference>
<organism evidence="4 5">
    <name type="scientific">Pseudohongiella acticola</name>
    <dbReference type="NCBI Taxonomy" id="1524254"/>
    <lineage>
        <taxon>Bacteria</taxon>
        <taxon>Pseudomonadati</taxon>
        <taxon>Pseudomonadota</taxon>
        <taxon>Gammaproteobacteria</taxon>
        <taxon>Pseudomonadales</taxon>
        <taxon>Pseudohongiellaceae</taxon>
        <taxon>Pseudohongiella</taxon>
    </lineage>
</organism>
<evidence type="ECO:0000256" key="1">
    <source>
        <dbReference type="ARBA" id="ARBA00007689"/>
    </source>
</evidence>
<evidence type="ECO:0008006" key="6">
    <source>
        <dbReference type="Google" id="ProtNLM"/>
    </source>
</evidence>
<dbReference type="STRING" id="1524254.PHACT_08350"/>
<dbReference type="Pfam" id="PF03795">
    <property type="entry name" value="YCII"/>
    <property type="match status" value="1"/>
</dbReference>
<dbReference type="EMBL" id="MASR01000001">
    <property type="protein sequence ID" value="OFE13148.1"/>
    <property type="molecule type" value="Genomic_DNA"/>
</dbReference>
<dbReference type="RefSeq" id="WP_070116785.1">
    <property type="nucleotide sequence ID" value="NZ_MASR01000001.1"/>
</dbReference>
<feature type="domain" description="PhnB-like" evidence="3">
    <location>
        <begin position="141"/>
        <end position="269"/>
    </location>
</feature>
<dbReference type="SUPFAM" id="SSF54593">
    <property type="entry name" value="Glyoxalase/Bleomycin resistance protein/Dihydroxybiphenyl dioxygenase"/>
    <property type="match status" value="1"/>
</dbReference>
<evidence type="ECO:0000313" key="5">
    <source>
        <dbReference type="Proteomes" id="UP000175669"/>
    </source>
</evidence>
<dbReference type="CDD" id="cd06588">
    <property type="entry name" value="PhnB_like"/>
    <property type="match status" value="1"/>
</dbReference>
<protein>
    <recommendedName>
        <fullName evidence="6">PhnB-like domain-containing protein</fullName>
    </recommendedName>
</protein>
<dbReference type="PANTHER" id="PTHR35174:SF4">
    <property type="entry name" value="BLL7163 PROTEIN"/>
    <property type="match status" value="1"/>
</dbReference>
<comment type="similarity">
    <text evidence="1">Belongs to the YciI family.</text>
</comment>
<dbReference type="InterPro" id="IPR029068">
    <property type="entry name" value="Glyas_Bleomycin-R_OHBP_Dase"/>
</dbReference>
<dbReference type="Gene3D" id="3.30.70.1060">
    <property type="entry name" value="Dimeric alpha+beta barrel"/>
    <property type="match status" value="1"/>
</dbReference>
<dbReference type="Gene3D" id="3.10.180.10">
    <property type="entry name" value="2,3-Dihydroxybiphenyl 1,2-Dioxygenase, domain 1"/>
    <property type="match status" value="1"/>
</dbReference>
<proteinExistence type="inferred from homology"/>
<comment type="caution">
    <text evidence="4">The sequence shown here is derived from an EMBL/GenBank/DDBJ whole genome shotgun (WGS) entry which is preliminary data.</text>
</comment>
<dbReference type="PANTHER" id="PTHR35174">
    <property type="entry name" value="BLL7171 PROTEIN-RELATED"/>
    <property type="match status" value="1"/>
</dbReference>
<evidence type="ECO:0000259" key="2">
    <source>
        <dbReference type="Pfam" id="PF03795"/>
    </source>
</evidence>
<dbReference type="AlphaFoldDB" id="A0A1E8CL54"/>
<accession>A0A1E8CL54</accession>
<name>A0A1E8CL54_9GAMM</name>
<keyword evidence="5" id="KW-1185">Reference proteome</keyword>
<dbReference type="InterPro" id="IPR011008">
    <property type="entry name" value="Dimeric_a/b-barrel"/>
</dbReference>
<evidence type="ECO:0000259" key="3">
    <source>
        <dbReference type="Pfam" id="PF06983"/>
    </source>
</evidence>